<dbReference type="RefSeq" id="WP_264843252.1">
    <property type="nucleotide sequence ID" value="NZ_AP025628.1"/>
</dbReference>
<keyword evidence="6 11" id="KW-0418">Kinase</keyword>
<dbReference type="PROSITE" id="PS00297">
    <property type="entry name" value="HSP70_1"/>
    <property type="match status" value="1"/>
</dbReference>
<dbReference type="Pfam" id="PF00370">
    <property type="entry name" value="FGGY_N"/>
    <property type="match status" value="1"/>
</dbReference>
<comment type="similarity">
    <text evidence="1">Belongs to the heat shock protein 70 family.</text>
</comment>
<dbReference type="InterPro" id="IPR018483">
    <property type="entry name" value="Carb_kinase_FGGY_CS"/>
</dbReference>
<proteinExistence type="inferred from homology"/>
<accession>A0AA35CHS4</accession>
<protein>
    <recommendedName>
        <fullName evidence="3">Chaperone protein DnaK</fullName>
    </recommendedName>
    <alternativeName>
        <fullName evidence="4">Chaperone protein dnaK</fullName>
    </alternativeName>
    <alternativeName>
        <fullName evidence="10">HSP70</fullName>
    </alternativeName>
    <alternativeName>
        <fullName evidence="9">Heat shock 70 kDa protein</fullName>
    </alternativeName>
    <alternativeName>
        <fullName evidence="8">Heat shock protein 70</fullName>
    </alternativeName>
</protein>
<dbReference type="Pfam" id="PF02782">
    <property type="entry name" value="FGGY_C"/>
    <property type="match status" value="1"/>
</dbReference>
<dbReference type="InterPro" id="IPR018181">
    <property type="entry name" value="Heat_shock_70_CS"/>
</dbReference>
<dbReference type="KEGG" id="cmic:caldi_02270"/>
<keyword evidence="5 11" id="KW-0808">Transferase</keyword>
<dbReference type="SUPFAM" id="SSF53067">
    <property type="entry name" value="Actin-like ATPase domain"/>
    <property type="match status" value="2"/>
</dbReference>
<dbReference type="Gene3D" id="3.30.420.40">
    <property type="match status" value="2"/>
</dbReference>
<dbReference type="InterPro" id="IPR000577">
    <property type="entry name" value="Carb_kinase_FGGY"/>
</dbReference>
<dbReference type="InterPro" id="IPR018485">
    <property type="entry name" value="FGGY_C"/>
</dbReference>
<feature type="domain" description="Carbohydrate kinase FGGY N-terminal" evidence="12">
    <location>
        <begin position="7"/>
        <end position="249"/>
    </location>
</feature>
<evidence type="ECO:0000259" key="12">
    <source>
        <dbReference type="Pfam" id="PF00370"/>
    </source>
</evidence>
<evidence type="ECO:0000256" key="6">
    <source>
        <dbReference type="ARBA" id="ARBA00022777"/>
    </source>
</evidence>
<dbReference type="GO" id="GO:0005975">
    <property type="term" value="P:carbohydrate metabolic process"/>
    <property type="evidence" value="ECO:0007669"/>
    <property type="project" value="InterPro"/>
</dbReference>
<dbReference type="PIRSF" id="PIRSF000538">
    <property type="entry name" value="GlpK"/>
    <property type="match status" value="1"/>
</dbReference>
<evidence type="ECO:0000256" key="3">
    <source>
        <dbReference type="ARBA" id="ARBA00014415"/>
    </source>
</evidence>
<evidence type="ECO:0000256" key="9">
    <source>
        <dbReference type="ARBA" id="ARBA00030945"/>
    </source>
</evidence>
<evidence type="ECO:0000313" key="15">
    <source>
        <dbReference type="Proteomes" id="UP001163687"/>
    </source>
</evidence>
<dbReference type="EMBL" id="AP025628">
    <property type="protein sequence ID" value="BDG59137.1"/>
    <property type="molecule type" value="Genomic_DNA"/>
</dbReference>
<dbReference type="PANTHER" id="PTHR43095:SF2">
    <property type="entry name" value="GLUCONOKINASE"/>
    <property type="match status" value="1"/>
</dbReference>
<sequence length="509" mass="53477">MSGQPVLIAVDLGTTSCRAFAFAPDGRVLGQAGRSYPLRTPGSGRVEQDPAELLAAADAAVPAALAQAGAGPGDVLGLVLSTYLHGLGALDARGAPLTPVLTWADGRAAPQADAMRARPDWAGLAARTGCPPHPMYPLYKLRWLREERPDLWSRAAGFADPKSLLIRHWTGEWALDHSVASATGLVDVSRLDWDPGALAWAGVDPSRLPALVPPTTALPLLREAAARLGLRAGTPVVVGAGDGMLANLGSGAIEPGVLAATVGTSAALRAVLPVPRTDPRARLWCYHLAPGRYVLGGSLSSGGMVLAWVRDRLYAPDTPYETLLAEAAAVPPGAGGLLFLPYLSGERSPGFNARMRGVWFGLGLEHGRGHLVRSALEGIAFRLASVLEPLEELAGPAREVRAAGGLARSPLWLSVCADVLGREVAVPDQVESTALGAFVLGGVALGLFPGLEAVHRFVGVRERVAPDPDRHAHYRELFDLYRRVDTKVREEFDVLARLRARHPPGGGGG</sequence>
<name>A0AA35CHS4_9FIRM</name>
<dbReference type="GO" id="GO:0016301">
    <property type="term" value="F:kinase activity"/>
    <property type="evidence" value="ECO:0007669"/>
    <property type="project" value="UniProtKB-KW"/>
</dbReference>
<dbReference type="PROSITE" id="PS00445">
    <property type="entry name" value="FGGY_KINASES_2"/>
    <property type="match status" value="1"/>
</dbReference>
<dbReference type="CDD" id="cd07770">
    <property type="entry name" value="ASKHA_NBD_FGGY_GntK"/>
    <property type="match status" value="1"/>
</dbReference>
<dbReference type="InterPro" id="IPR018484">
    <property type="entry name" value="FGGY_N"/>
</dbReference>
<dbReference type="AlphaFoldDB" id="A0AA35CHS4"/>
<dbReference type="InterPro" id="IPR050406">
    <property type="entry name" value="FGGY_Carb_Kinase"/>
</dbReference>
<evidence type="ECO:0000256" key="8">
    <source>
        <dbReference type="ARBA" id="ARBA00030019"/>
    </source>
</evidence>
<dbReference type="PROSITE" id="PS00933">
    <property type="entry name" value="FGGY_KINASES_1"/>
    <property type="match status" value="1"/>
</dbReference>
<evidence type="ECO:0000259" key="13">
    <source>
        <dbReference type="Pfam" id="PF02782"/>
    </source>
</evidence>
<evidence type="ECO:0000256" key="11">
    <source>
        <dbReference type="RuleBase" id="RU003733"/>
    </source>
</evidence>
<comment type="similarity">
    <text evidence="2 11">Belongs to the FGGY kinase family.</text>
</comment>
<evidence type="ECO:0000256" key="10">
    <source>
        <dbReference type="ARBA" id="ARBA00033103"/>
    </source>
</evidence>
<dbReference type="InterPro" id="IPR043129">
    <property type="entry name" value="ATPase_NBD"/>
</dbReference>
<organism evidence="14 15">
    <name type="scientific">Caldinitratiruptor microaerophilus</name>
    <dbReference type="NCBI Taxonomy" id="671077"/>
    <lineage>
        <taxon>Bacteria</taxon>
        <taxon>Bacillati</taxon>
        <taxon>Bacillota</taxon>
        <taxon>Clostridia</taxon>
        <taxon>Eubacteriales</taxon>
        <taxon>Symbiobacteriaceae</taxon>
        <taxon>Caldinitratiruptor</taxon>
    </lineage>
</organism>
<keyword evidence="7" id="KW-0346">Stress response</keyword>
<keyword evidence="15" id="KW-1185">Reference proteome</keyword>
<evidence type="ECO:0000256" key="5">
    <source>
        <dbReference type="ARBA" id="ARBA00022679"/>
    </source>
</evidence>
<evidence type="ECO:0000256" key="1">
    <source>
        <dbReference type="ARBA" id="ARBA00007381"/>
    </source>
</evidence>
<dbReference type="GO" id="GO:0016773">
    <property type="term" value="F:phosphotransferase activity, alcohol group as acceptor"/>
    <property type="evidence" value="ECO:0007669"/>
    <property type="project" value="InterPro"/>
</dbReference>
<dbReference type="PANTHER" id="PTHR43095">
    <property type="entry name" value="SUGAR KINASE"/>
    <property type="match status" value="1"/>
</dbReference>
<gene>
    <name evidence="14" type="ORF">caldi_02270</name>
</gene>
<evidence type="ECO:0000256" key="7">
    <source>
        <dbReference type="ARBA" id="ARBA00023016"/>
    </source>
</evidence>
<dbReference type="Proteomes" id="UP001163687">
    <property type="component" value="Chromosome"/>
</dbReference>
<evidence type="ECO:0000256" key="2">
    <source>
        <dbReference type="ARBA" id="ARBA00009156"/>
    </source>
</evidence>
<evidence type="ECO:0000256" key="4">
    <source>
        <dbReference type="ARBA" id="ARBA00017249"/>
    </source>
</evidence>
<feature type="domain" description="Carbohydrate kinase FGGY C-terminal" evidence="13">
    <location>
        <begin position="258"/>
        <end position="445"/>
    </location>
</feature>
<evidence type="ECO:0000313" key="14">
    <source>
        <dbReference type="EMBL" id="BDG59137.1"/>
    </source>
</evidence>
<reference evidence="14" key="1">
    <citation type="submission" date="2022-03" db="EMBL/GenBank/DDBJ databases">
        <title>Complete genome sequence of Caldinitratiruptor microaerophilus.</title>
        <authorList>
            <person name="Mukaiyama R."/>
            <person name="Nishiyama T."/>
            <person name="Ueda K."/>
        </authorList>
    </citation>
    <scope>NUCLEOTIDE SEQUENCE</scope>
    <source>
        <strain evidence="14">JCM 16183</strain>
    </source>
</reference>